<comment type="caution">
    <text evidence="1">The sequence shown here is derived from an EMBL/GenBank/DDBJ whole genome shotgun (WGS) entry which is preliminary data.</text>
</comment>
<accession>A0A9W9A8B4</accession>
<protein>
    <submittedName>
        <fullName evidence="1">Uncharacterized protein</fullName>
    </submittedName>
</protein>
<dbReference type="Proteomes" id="UP001150238">
    <property type="component" value="Unassembled WGS sequence"/>
</dbReference>
<dbReference type="AlphaFoldDB" id="A0A9W9A8B4"/>
<evidence type="ECO:0000313" key="1">
    <source>
        <dbReference type="EMBL" id="KAJ4476014.1"/>
    </source>
</evidence>
<reference evidence="1" key="2">
    <citation type="journal article" date="2023" name="Proc. Natl. Acad. Sci. U.S.A.">
        <title>A global phylogenomic analysis of the shiitake genus Lentinula.</title>
        <authorList>
            <person name="Sierra-Patev S."/>
            <person name="Min B."/>
            <person name="Naranjo-Ortiz M."/>
            <person name="Looney B."/>
            <person name="Konkel Z."/>
            <person name="Slot J.C."/>
            <person name="Sakamoto Y."/>
            <person name="Steenwyk J.L."/>
            <person name="Rokas A."/>
            <person name="Carro J."/>
            <person name="Camarero S."/>
            <person name="Ferreira P."/>
            <person name="Molpeceres G."/>
            <person name="Ruiz-Duenas F.J."/>
            <person name="Serrano A."/>
            <person name="Henrissat B."/>
            <person name="Drula E."/>
            <person name="Hughes K.W."/>
            <person name="Mata J.L."/>
            <person name="Ishikawa N.K."/>
            <person name="Vargas-Isla R."/>
            <person name="Ushijima S."/>
            <person name="Smith C.A."/>
            <person name="Donoghue J."/>
            <person name="Ahrendt S."/>
            <person name="Andreopoulos W."/>
            <person name="He G."/>
            <person name="LaButti K."/>
            <person name="Lipzen A."/>
            <person name="Ng V."/>
            <person name="Riley R."/>
            <person name="Sandor L."/>
            <person name="Barry K."/>
            <person name="Martinez A.T."/>
            <person name="Xiao Y."/>
            <person name="Gibbons J.G."/>
            <person name="Terashima K."/>
            <person name="Grigoriev I.V."/>
            <person name="Hibbett D."/>
        </authorList>
    </citation>
    <scope>NUCLEOTIDE SEQUENCE</scope>
    <source>
        <strain evidence="1">Sp2 HRB7682 ss15</strain>
    </source>
</reference>
<name>A0A9W9A8B4_9AGAR</name>
<organism evidence="1 2">
    <name type="scientific">Lentinula lateritia</name>
    <dbReference type="NCBI Taxonomy" id="40482"/>
    <lineage>
        <taxon>Eukaryota</taxon>
        <taxon>Fungi</taxon>
        <taxon>Dikarya</taxon>
        <taxon>Basidiomycota</taxon>
        <taxon>Agaricomycotina</taxon>
        <taxon>Agaricomycetes</taxon>
        <taxon>Agaricomycetidae</taxon>
        <taxon>Agaricales</taxon>
        <taxon>Marasmiineae</taxon>
        <taxon>Omphalotaceae</taxon>
        <taxon>Lentinula</taxon>
    </lineage>
</organism>
<dbReference type="EMBL" id="JANVFS010000021">
    <property type="protein sequence ID" value="KAJ4476014.1"/>
    <property type="molecule type" value="Genomic_DNA"/>
</dbReference>
<sequence length="157" mass="17694">MELLCRTICVPPICRSLSSVPHAEKFCPSSLKQAYICSVNNRVRNLCLLRFGIWSQTFTLDDDALRKLAPSVLQFEGPNRFLPKYVLTSPTKANLPLPPLAPVNKSNLQRRPASLLDTQAHLQNLGQVVDDLTSKVDNAKHEIFMVKTLLQQEREVL</sequence>
<proteinExistence type="predicted"/>
<gene>
    <name evidence="1" type="ORF">C8J55DRAFT_490286</name>
</gene>
<reference evidence="1" key="1">
    <citation type="submission" date="2022-08" db="EMBL/GenBank/DDBJ databases">
        <authorList>
            <consortium name="DOE Joint Genome Institute"/>
            <person name="Min B."/>
            <person name="Riley R."/>
            <person name="Sierra-Patev S."/>
            <person name="Naranjo-Ortiz M."/>
            <person name="Looney B."/>
            <person name="Konkel Z."/>
            <person name="Slot J.C."/>
            <person name="Sakamoto Y."/>
            <person name="Steenwyk J.L."/>
            <person name="Rokas A."/>
            <person name="Carro J."/>
            <person name="Camarero S."/>
            <person name="Ferreira P."/>
            <person name="Molpeceres G."/>
            <person name="Ruiz-Duenas F.J."/>
            <person name="Serrano A."/>
            <person name="Henrissat B."/>
            <person name="Drula E."/>
            <person name="Hughes K.W."/>
            <person name="Mata J.L."/>
            <person name="Ishikawa N.K."/>
            <person name="Vargas-Isla R."/>
            <person name="Ushijima S."/>
            <person name="Smith C.A."/>
            <person name="Ahrendt S."/>
            <person name="Andreopoulos W."/>
            <person name="He G."/>
            <person name="Labutti K."/>
            <person name="Lipzen A."/>
            <person name="Ng V."/>
            <person name="Sandor L."/>
            <person name="Barry K."/>
            <person name="Martinez A.T."/>
            <person name="Xiao Y."/>
            <person name="Gibbons J.G."/>
            <person name="Terashima K."/>
            <person name="Hibbett D.S."/>
            <person name="Grigoriev I.V."/>
        </authorList>
    </citation>
    <scope>NUCLEOTIDE SEQUENCE</scope>
    <source>
        <strain evidence="1">Sp2 HRB7682 ss15</strain>
    </source>
</reference>
<evidence type="ECO:0000313" key="2">
    <source>
        <dbReference type="Proteomes" id="UP001150238"/>
    </source>
</evidence>